<accession>A0ACD5DEV4</accession>
<evidence type="ECO:0000313" key="1">
    <source>
        <dbReference type="EMBL" id="XFD39480.1"/>
    </source>
</evidence>
<dbReference type="EMBL" id="CP168151">
    <property type="protein sequence ID" value="XFD39480.1"/>
    <property type="molecule type" value="Genomic_DNA"/>
</dbReference>
<sequence>MNKPAFHREQLGFVSLFLAFIVVAANSSDRPLFKIIALVLVILVIVLGIKILRDRT</sequence>
<dbReference type="Proteomes" id="UP001149860">
    <property type="component" value="Chromosome"/>
</dbReference>
<proteinExistence type="predicted"/>
<organism evidence="1 2">
    <name type="scientific">Lentilactobacillus terminaliae</name>
    <dbReference type="NCBI Taxonomy" id="3003483"/>
    <lineage>
        <taxon>Bacteria</taxon>
        <taxon>Bacillati</taxon>
        <taxon>Bacillota</taxon>
        <taxon>Bacilli</taxon>
        <taxon>Lactobacillales</taxon>
        <taxon>Lactobacillaceae</taxon>
        <taxon>Lentilactobacillus</taxon>
    </lineage>
</organism>
<reference evidence="1" key="1">
    <citation type="submission" date="2024-08" db="EMBL/GenBank/DDBJ databases">
        <title>Lentilactobacillus sp. nov., isolated from tree bark.</title>
        <authorList>
            <person name="Phuengjayaem S."/>
            <person name="Tanasupawat S."/>
        </authorList>
    </citation>
    <scope>NUCLEOTIDE SEQUENCE</scope>
    <source>
        <strain evidence="1">SPB1-3</strain>
    </source>
</reference>
<evidence type="ECO:0000313" key="2">
    <source>
        <dbReference type="Proteomes" id="UP001149860"/>
    </source>
</evidence>
<protein>
    <submittedName>
        <fullName evidence="1">Uncharacterized protein</fullName>
    </submittedName>
</protein>
<name>A0ACD5DEV4_9LACO</name>
<keyword evidence="2" id="KW-1185">Reference proteome</keyword>
<gene>
    <name evidence="1" type="ORF">O0236_008775</name>
</gene>